<reference evidence="1 2" key="1">
    <citation type="submission" date="2018-03" db="EMBL/GenBank/DDBJ databases">
        <title>Genomic Encyclopedia of Archaeal and Bacterial Type Strains, Phase II (KMG-II): from individual species to whole genera.</title>
        <authorList>
            <person name="Goeker M."/>
        </authorList>
    </citation>
    <scope>NUCLEOTIDE SEQUENCE [LARGE SCALE GENOMIC DNA]</scope>
    <source>
        <strain evidence="1 2">DSM 19711</strain>
    </source>
</reference>
<accession>A0A2T0R086</accession>
<evidence type="ECO:0000313" key="2">
    <source>
        <dbReference type="Proteomes" id="UP000238083"/>
    </source>
</evidence>
<dbReference type="EMBL" id="PVZF01000010">
    <property type="protein sequence ID" value="PRY12520.1"/>
    <property type="molecule type" value="Genomic_DNA"/>
</dbReference>
<organism evidence="1 2">
    <name type="scientific">Kineococcus rhizosphaerae</name>
    <dbReference type="NCBI Taxonomy" id="559628"/>
    <lineage>
        <taxon>Bacteria</taxon>
        <taxon>Bacillati</taxon>
        <taxon>Actinomycetota</taxon>
        <taxon>Actinomycetes</taxon>
        <taxon>Kineosporiales</taxon>
        <taxon>Kineosporiaceae</taxon>
        <taxon>Kineococcus</taxon>
    </lineage>
</organism>
<proteinExistence type="predicted"/>
<name>A0A2T0R086_9ACTN</name>
<dbReference type="Proteomes" id="UP000238083">
    <property type="component" value="Unassembled WGS sequence"/>
</dbReference>
<evidence type="ECO:0000313" key="1">
    <source>
        <dbReference type="EMBL" id="PRY12520.1"/>
    </source>
</evidence>
<keyword evidence="2" id="KW-1185">Reference proteome</keyword>
<dbReference type="AlphaFoldDB" id="A0A2T0R086"/>
<sequence length="38" mass="4445">MTPQTAVVLDSPLPVVTDTDDLRTTLWEQDRWENWTVD</sequence>
<protein>
    <submittedName>
        <fullName evidence="1">Uncharacterized protein</fullName>
    </submittedName>
</protein>
<comment type="caution">
    <text evidence="1">The sequence shown here is derived from an EMBL/GenBank/DDBJ whole genome shotgun (WGS) entry which is preliminary data.</text>
</comment>
<gene>
    <name evidence="1" type="ORF">CLV37_11080</name>
</gene>